<sequence length="111" mass="12588">LLRKLELQNPNTALLHCKRPACDGPCGTKEEEPDEPNIYVSLVLSILGVILCVTMPLAILETPCEVFREKKWSTLYLVTKWVQEYTDVIDSYVKQVLIVLSRSSSRFACCI</sequence>
<evidence type="ECO:0000313" key="3">
    <source>
        <dbReference type="Proteomes" id="UP000823941"/>
    </source>
</evidence>
<reference evidence="2 3" key="1">
    <citation type="submission" date="2021-06" db="EMBL/GenBank/DDBJ databases">
        <title>A haploid diamondback moth (Plutella xylostella L.) genome assembly resolves 31 chromosomes and identifies a diamide resistance mutation.</title>
        <authorList>
            <person name="Ward C.M."/>
            <person name="Perry K.D."/>
            <person name="Baker G."/>
            <person name="Powis K."/>
            <person name="Heckel D.G."/>
            <person name="Baxter S.W."/>
        </authorList>
    </citation>
    <scope>NUCLEOTIDE SEQUENCE [LARGE SCALE GENOMIC DNA]</scope>
    <source>
        <strain evidence="2 3">LV</strain>
        <tissue evidence="2">Single pupa</tissue>
    </source>
</reference>
<feature type="transmembrane region" description="Helical" evidence="1">
    <location>
        <begin position="38"/>
        <end position="60"/>
    </location>
</feature>
<organism evidence="2 3">
    <name type="scientific">Plutella xylostella</name>
    <name type="common">Diamondback moth</name>
    <name type="synonym">Plutella maculipennis</name>
    <dbReference type="NCBI Taxonomy" id="51655"/>
    <lineage>
        <taxon>Eukaryota</taxon>
        <taxon>Metazoa</taxon>
        <taxon>Ecdysozoa</taxon>
        <taxon>Arthropoda</taxon>
        <taxon>Hexapoda</taxon>
        <taxon>Insecta</taxon>
        <taxon>Pterygota</taxon>
        <taxon>Neoptera</taxon>
        <taxon>Endopterygota</taxon>
        <taxon>Lepidoptera</taxon>
        <taxon>Glossata</taxon>
        <taxon>Ditrysia</taxon>
        <taxon>Yponomeutoidea</taxon>
        <taxon>Plutellidae</taxon>
        <taxon>Plutella</taxon>
    </lineage>
</organism>
<feature type="non-terminal residue" evidence="2">
    <location>
        <position position="1"/>
    </location>
</feature>
<proteinExistence type="predicted"/>
<evidence type="ECO:0000313" key="2">
    <source>
        <dbReference type="EMBL" id="KAG7309056.1"/>
    </source>
</evidence>
<comment type="caution">
    <text evidence="2">The sequence shown here is derived from an EMBL/GenBank/DDBJ whole genome shotgun (WGS) entry which is preliminary data.</text>
</comment>
<dbReference type="EMBL" id="JAHIBW010000007">
    <property type="protein sequence ID" value="KAG7309056.1"/>
    <property type="molecule type" value="Genomic_DNA"/>
</dbReference>
<evidence type="ECO:0000256" key="1">
    <source>
        <dbReference type="SAM" id="Phobius"/>
    </source>
</evidence>
<name>A0ABQ7QVI6_PLUXY</name>
<dbReference type="Proteomes" id="UP000823941">
    <property type="component" value="Chromosome 7"/>
</dbReference>
<gene>
    <name evidence="2" type="ORF">JYU34_004936</name>
</gene>
<keyword evidence="1" id="KW-0812">Transmembrane</keyword>
<protein>
    <submittedName>
        <fullName evidence="2">Uncharacterized protein</fullName>
    </submittedName>
</protein>
<keyword evidence="3" id="KW-1185">Reference proteome</keyword>
<accession>A0ABQ7QVI6</accession>
<keyword evidence="1" id="KW-0472">Membrane</keyword>
<keyword evidence="1" id="KW-1133">Transmembrane helix</keyword>